<dbReference type="AlphaFoldDB" id="A0A8J2JHK0"/>
<name>A0A8J2JHK0_9HEXA</name>
<evidence type="ECO:0000313" key="1">
    <source>
        <dbReference type="EMBL" id="CAG7717080.1"/>
    </source>
</evidence>
<comment type="caution">
    <text evidence="1">The sequence shown here is derived from an EMBL/GenBank/DDBJ whole genome shotgun (WGS) entry which is preliminary data.</text>
</comment>
<dbReference type="EMBL" id="CAJVCH010043212">
    <property type="protein sequence ID" value="CAG7717080.1"/>
    <property type="molecule type" value="Genomic_DNA"/>
</dbReference>
<keyword evidence="2" id="KW-1185">Reference proteome</keyword>
<sequence>MLQGNCYFRCVPLFSNPDSYNFT</sequence>
<evidence type="ECO:0000313" key="2">
    <source>
        <dbReference type="Proteomes" id="UP000708208"/>
    </source>
</evidence>
<protein>
    <submittedName>
        <fullName evidence="1">Uncharacterized protein</fullName>
    </submittedName>
</protein>
<accession>A0A8J2JHK0</accession>
<feature type="non-terminal residue" evidence="1">
    <location>
        <position position="1"/>
    </location>
</feature>
<proteinExistence type="predicted"/>
<reference evidence="1" key="1">
    <citation type="submission" date="2021-06" db="EMBL/GenBank/DDBJ databases">
        <authorList>
            <person name="Hodson N. C."/>
            <person name="Mongue J. A."/>
            <person name="Jaron S. K."/>
        </authorList>
    </citation>
    <scope>NUCLEOTIDE SEQUENCE</scope>
</reference>
<dbReference type="Proteomes" id="UP000708208">
    <property type="component" value="Unassembled WGS sequence"/>
</dbReference>
<gene>
    <name evidence="1" type="ORF">AFUS01_LOCUS6556</name>
</gene>
<organism evidence="1 2">
    <name type="scientific">Allacma fusca</name>
    <dbReference type="NCBI Taxonomy" id="39272"/>
    <lineage>
        <taxon>Eukaryota</taxon>
        <taxon>Metazoa</taxon>
        <taxon>Ecdysozoa</taxon>
        <taxon>Arthropoda</taxon>
        <taxon>Hexapoda</taxon>
        <taxon>Collembola</taxon>
        <taxon>Symphypleona</taxon>
        <taxon>Sminthuridae</taxon>
        <taxon>Allacma</taxon>
    </lineage>
</organism>